<feature type="domain" description="HTH merR-type" evidence="2">
    <location>
        <begin position="1"/>
        <end position="70"/>
    </location>
</feature>
<dbReference type="InterPro" id="IPR009061">
    <property type="entry name" value="DNA-bd_dom_put_sf"/>
</dbReference>
<dbReference type="Proteomes" id="UP000036867">
    <property type="component" value="Unassembled WGS sequence"/>
</dbReference>
<accession>A0A0M0LGR2</accession>
<protein>
    <submittedName>
        <fullName evidence="3">Transcriptional regulator</fullName>
    </submittedName>
</protein>
<comment type="caution">
    <text evidence="3">The sequence shown here is derived from an EMBL/GenBank/DDBJ whole genome shotgun (WGS) entry which is preliminary data.</text>
</comment>
<evidence type="ECO:0000259" key="2">
    <source>
        <dbReference type="PROSITE" id="PS50937"/>
    </source>
</evidence>
<dbReference type="RefSeq" id="WP_053418067.1">
    <property type="nucleotide sequence ID" value="NZ_JBNNVA010000007.1"/>
</dbReference>
<dbReference type="SUPFAM" id="SSF46955">
    <property type="entry name" value="Putative DNA-binding domain"/>
    <property type="match status" value="1"/>
</dbReference>
<gene>
    <name evidence="3" type="ORF">AMD00_16400</name>
</gene>
<dbReference type="PANTHER" id="PTHR30204:SF96">
    <property type="entry name" value="CHROMOSOME-ANCHORING PROTEIN RACA"/>
    <property type="match status" value="1"/>
</dbReference>
<keyword evidence="4" id="KW-1185">Reference proteome</keyword>
<evidence type="ECO:0000313" key="4">
    <source>
        <dbReference type="Proteomes" id="UP000036867"/>
    </source>
</evidence>
<reference evidence="4" key="1">
    <citation type="submission" date="2015-08" db="EMBL/GenBank/DDBJ databases">
        <title>Fjat-10028 dsm 16317.</title>
        <authorList>
            <person name="Liu B."/>
            <person name="Wang J."/>
            <person name="Zhu Y."/>
            <person name="Liu G."/>
            <person name="Chen Q."/>
            <person name="Chen Z."/>
            <person name="Lan J."/>
            <person name="Che J."/>
            <person name="Ge C."/>
            <person name="Shi H."/>
            <person name="Pan Z."/>
            <person name="Liu X."/>
        </authorList>
    </citation>
    <scope>NUCLEOTIDE SEQUENCE [LARGE SCALE GENOMIC DNA]</scope>
    <source>
        <strain evidence="4">DSM 16317</strain>
    </source>
</reference>
<dbReference type="CDD" id="cd01106">
    <property type="entry name" value="HTH_TipAL-Mta"/>
    <property type="match status" value="1"/>
</dbReference>
<dbReference type="Gene3D" id="1.10.1660.10">
    <property type="match status" value="1"/>
</dbReference>
<dbReference type="PRINTS" id="PR00040">
    <property type="entry name" value="HTHMERR"/>
</dbReference>
<dbReference type="STRING" id="263475.AMD00_16400"/>
<name>A0A0M0LGR2_9BACL</name>
<organism evidence="3 4">
    <name type="scientific">Viridibacillus arvi</name>
    <dbReference type="NCBI Taxonomy" id="263475"/>
    <lineage>
        <taxon>Bacteria</taxon>
        <taxon>Bacillati</taxon>
        <taxon>Bacillota</taxon>
        <taxon>Bacilli</taxon>
        <taxon>Bacillales</taxon>
        <taxon>Caryophanaceae</taxon>
        <taxon>Viridibacillus</taxon>
    </lineage>
</organism>
<sequence>MYSIGQFAKKTGLTVRALRFYSEKGLLEPCFISDAGHRYYNDASIETIQKIVTLKYLDYSLEEIEEVLRNEEQQLIESLRFQKLQLEKKRNQIDRVIASLDQAIEIGKRSEVIDTTIFLSVIFNLLKEDEQMDYLKSIVPDELVERIYDFYGMNIIESNQKYIDLANRLKQAYIQPIQDENLKSLIEQLFSLIPQDMVVELAEVLKDYNDIQFDEWLFPTPFTKEEEEWLMSQVERFGVYGGVDDE</sequence>
<dbReference type="PROSITE" id="PS50937">
    <property type="entry name" value="HTH_MERR_2"/>
    <property type="match status" value="1"/>
</dbReference>
<evidence type="ECO:0000313" key="3">
    <source>
        <dbReference type="EMBL" id="KOO49893.1"/>
    </source>
</evidence>
<dbReference type="SMART" id="SM00422">
    <property type="entry name" value="HTH_MERR"/>
    <property type="match status" value="1"/>
</dbReference>
<dbReference type="InterPro" id="IPR000551">
    <property type="entry name" value="MerR-type_HTH_dom"/>
</dbReference>
<proteinExistence type="predicted"/>
<dbReference type="PATRIC" id="fig|263475.3.peg.4565"/>
<dbReference type="GO" id="GO:0003677">
    <property type="term" value="F:DNA binding"/>
    <property type="evidence" value="ECO:0007669"/>
    <property type="project" value="UniProtKB-KW"/>
</dbReference>
<dbReference type="Pfam" id="PF13411">
    <property type="entry name" value="MerR_1"/>
    <property type="match status" value="1"/>
</dbReference>
<dbReference type="GO" id="GO:0003700">
    <property type="term" value="F:DNA-binding transcription factor activity"/>
    <property type="evidence" value="ECO:0007669"/>
    <property type="project" value="InterPro"/>
</dbReference>
<dbReference type="OrthoDB" id="1894615at2"/>
<dbReference type="PANTHER" id="PTHR30204">
    <property type="entry name" value="REDOX-CYCLING DRUG-SENSING TRANSCRIPTIONAL ACTIVATOR SOXR"/>
    <property type="match status" value="1"/>
</dbReference>
<dbReference type="InterPro" id="IPR047057">
    <property type="entry name" value="MerR_fam"/>
</dbReference>
<dbReference type="EMBL" id="LILB01000005">
    <property type="protein sequence ID" value="KOO49893.1"/>
    <property type="molecule type" value="Genomic_DNA"/>
</dbReference>
<evidence type="ECO:0000256" key="1">
    <source>
        <dbReference type="ARBA" id="ARBA00023125"/>
    </source>
</evidence>
<keyword evidence="1" id="KW-0238">DNA-binding</keyword>
<dbReference type="GeneID" id="301137675"/>
<dbReference type="AlphaFoldDB" id="A0A0M0LGR2"/>